<evidence type="ECO:0000256" key="5">
    <source>
        <dbReference type="ARBA" id="ARBA00023136"/>
    </source>
</evidence>
<dbReference type="CDD" id="cd17326">
    <property type="entry name" value="MFS_MFSD8"/>
    <property type="match status" value="1"/>
</dbReference>
<feature type="transmembrane region" description="Helical" evidence="7">
    <location>
        <begin position="297"/>
        <end position="319"/>
    </location>
</feature>
<evidence type="ECO:0000256" key="6">
    <source>
        <dbReference type="SAM" id="MobiDB-lite"/>
    </source>
</evidence>
<reference evidence="9 10" key="1">
    <citation type="submission" date="2019-10" db="EMBL/GenBank/DDBJ databases">
        <title>Assembly and Annotation for the nematode Trichostrongylus colubriformis.</title>
        <authorList>
            <person name="Martin J."/>
        </authorList>
    </citation>
    <scope>NUCLEOTIDE SEQUENCE [LARGE SCALE GENOMIC DNA]</scope>
    <source>
        <strain evidence="9">G859</strain>
        <tissue evidence="9">Whole worm</tissue>
    </source>
</reference>
<dbReference type="InterPro" id="IPR051068">
    <property type="entry name" value="MFS_Domain-Containing_Protein"/>
</dbReference>
<proteinExistence type="predicted"/>
<dbReference type="PANTHER" id="PTHR23510">
    <property type="entry name" value="INNER MEMBRANE TRANSPORT PROTEIN YAJR"/>
    <property type="match status" value="1"/>
</dbReference>
<gene>
    <name evidence="9" type="ORF">GCK32_008242</name>
</gene>
<accession>A0AAN8ER21</accession>
<evidence type="ECO:0000256" key="2">
    <source>
        <dbReference type="ARBA" id="ARBA00022448"/>
    </source>
</evidence>
<feature type="region of interest" description="Disordered" evidence="6">
    <location>
        <begin position="101"/>
        <end position="120"/>
    </location>
</feature>
<dbReference type="EMBL" id="WIXE01024868">
    <property type="protein sequence ID" value="KAK5965205.1"/>
    <property type="molecule type" value="Genomic_DNA"/>
</dbReference>
<evidence type="ECO:0000259" key="8">
    <source>
        <dbReference type="PROSITE" id="PS50850"/>
    </source>
</evidence>
<dbReference type="GO" id="GO:0012505">
    <property type="term" value="C:endomembrane system"/>
    <property type="evidence" value="ECO:0007669"/>
    <property type="project" value="UniProtKB-SubCell"/>
</dbReference>
<comment type="caution">
    <text evidence="9">The sequence shown here is derived from an EMBL/GenBank/DDBJ whole genome shotgun (WGS) entry which is preliminary data.</text>
</comment>
<dbReference type="Proteomes" id="UP001331761">
    <property type="component" value="Unassembled WGS sequence"/>
</dbReference>
<feature type="transmembrane region" description="Helical" evidence="7">
    <location>
        <begin position="204"/>
        <end position="225"/>
    </location>
</feature>
<feature type="compositionally biased region" description="Low complexity" evidence="6">
    <location>
        <begin position="101"/>
        <end position="113"/>
    </location>
</feature>
<evidence type="ECO:0000256" key="4">
    <source>
        <dbReference type="ARBA" id="ARBA00022989"/>
    </source>
</evidence>
<dbReference type="InterPro" id="IPR011701">
    <property type="entry name" value="MFS"/>
</dbReference>
<feature type="transmembrane region" description="Helical" evidence="7">
    <location>
        <begin position="237"/>
        <end position="256"/>
    </location>
</feature>
<feature type="transmembrane region" description="Helical" evidence="7">
    <location>
        <begin position="339"/>
        <end position="359"/>
    </location>
</feature>
<evidence type="ECO:0000256" key="1">
    <source>
        <dbReference type="ARBA" id="ARBA00004127"/>
    </source>
</evidence>
<keyword evidence="4 7" id="KW-1133">Transmembrane helix</keyword>
<feature type="compositionally biased region" description="Basic and acidic residues" evidence="6">
    <location>
        <begin position="20"/>
        <end position="30"/>
    </location>
</feature>
<keyword evidence="2" id="KW-0813">Transport</keyword>
<comment type="subcellular location">
    <subcellularLocation>
        <location evidence="1">Endomembrane system</location>
        <topology evidence="1">Multi-pass membrane protein</topology>
    </subcellularLocation>
</comment>
<dbReference type="PANTHER" id="PTHR23510:SF3">
    <property type="entry name" value="MAJOR FACILITATOR SUPERFAMILY DOMAIN-CONTAINING PROTEIN 8"/>
    <property type="match status" value="1"/>
</dbReference>
<name>A0AAN8ER21_TRICO</name>
<protein>
    <submittedName>
        <fullName evidence="9">MFS domain-containing protein</fullName>
    </submittedName>
</protein>
<keyword evidence="3 7" id="KW-0812">Transmembrane</keyword>
<evidence type="ECO:0000313" key="9">
    <source>
        <dbReference type="EMBL" id="KAK5965205.1"/>
    </source>
</evidence>
<dbReference type="GO" id="GO:0005765">
    <property type="term" value="C:lysosomal membrane"/>
    <property type="evidence" value="ECO:0007669"/>
    <property type="project" value="TreeGrafter"/>
</dbReference>
<feature type="compositionally biased region" description="Polar residues" evidence="6">
    <location>
        <begin position="10"/>
        <end position="19"/>
    </location>
</feature>
<feature type="domain" description="Major facilitator superfamily (MFS) profile" evidence="8">
    <location>
        <begin position="166"/>
        <end position="597"/>
    </location>
</feature>
<keyword evidence="10" id="KW-1185">Reference proteome</keyword>
<feature type="transmembrane region" description="Helical" evidence="7">
    <location>
        <begin position="169"/>
        <end position="192"/>
    </location>
</feature>
<dbReference type="InterPro" id="IPR036259">
    <property type="entry name" value="MFS_trans_sf"/>
</dbReference>
<evidence type="ECO:0000256" key="3">
    <source>
        <dbReference type="ARBA" id="ARBA00022692"/>
    </source>
</evidence>
<dbReference type="InterPro" id="IPR020846">
    <property type="entry name" value="MFS_dom"/>
</dbReference>
<dbReference type="Gene3D" id="1.20.1250.20">
    <property type="entry name" value="MFS general substrate transporter like domains"/>
    <property type="match status" value="1"/>
</dbReference>
<feature type="transmembrane region" description="Helical" evidence="7">
    <location>
        <begin position="505"/>
        <end position="527"/>
    </location>
</feature>
<organism evidence="9 10">
    <name type="scientific">Trichostrongylus colubriformis</name>
    <name type="common">Black scour worm</name>
    <dbReference type="NCBI Taxonomy" id="6319"/>
    <lineage>
        <taxon>Eukaryota</taxon>
        <taxon>Metazoa</taxon>
        <taxon>Ecdysozoa</taxon>
        <taxon>Nematoda</taxon>
        <taxon>Chromadorea</taxon>
        <taxon>Rhabditida</taxon>
        <taxon>Rhabditina</taxon>
        <taxon>Rhabditomorpha</taxon>
        <taxon>Strongyloidea</taxon>
        <taxon>Trichostrongylidae</taxon>
        <taxon>Trichostrongylus</taxon>
    </lineage>
</organism>
<feature type="transmembrane region" description="Helical" evidence="7">
    <location>
        <begin position="429"/>
        <end position="451"/>
    </location>
</feature>
<feature type="transmembrane region" description="Helical" evidence="7">
    <location>
        <begin position="577"/>
        <end position="595"/>
    </location>
</feature>
<dbReference type="GO" id="GO:0022857">
    <property type="term" value="F:transmembrane transporter activity"/>
    <property type="evidence" value="ECO:0007669"/>
    <property type="project" value="InterPro"/>
</dbReference>
<feature type="transmembrane region" description="Helical" evidence="7">
    <location>
        <begin position="463"/>
        <end position="485"/>
    </location>
</feature>
<sequence length="623" mass="69409">MEEEVPSATVHGTSPMSNSKTERSSLLRGERPQCLRLPTTTYISEPSPCTPCSVFSFDLPNSPCILKTRPRHTRSTSHGSALTPRSMFSFDMAFDFVLPKTPRTPRTPISPRTPKTPRFPELPTIEEARTSFSFEIPKHKGDTSSENESADSTIDSILSRQTDWKSIRLMMIVILLTRVQFTVYFASLWPFLQEIDDTATMHDYAVISAVYSIGIAGSAPFFGYWSNKLGCIRIPSLCSMILMLTSNAMYIIMHNFNGYGKYAMGLARFLAGVAAGGNSLLPTYWTYAAAPEDRSTAAALFDGAFCLGIALGPGFQLLFSPLSYPGTAIGHLLINMYTMPAIVANALVTITLIIMMFFFEEAPMFRDEKRKSVTSTDTQFSMTLPPFDKLAVVCCIFAKMVQMFIYANMETIGSMYTQQMFDLSRTETTQFNSTLVSLSGFVGFLFLLTYVWTKVGKRIDNRIGAIIGVLICVAFLFTTYSWWFYTENIEHEGCHSPWCATTTKIPWQLYAASYVVVFGVGFAMMNVHLASMYSGVLGPRRQGTMHGINTLLASCSRVLGPVAVTDMFGYFGPRVVWLFQLGVWGVLLATIAACYKRLVPLNIIQQQQDDSDVEEETKKPIDC</sequence>
<feature type="transmembrane region" description="Helical" evidence="7">
    <location>
        <begin position="262"/>
        <end position="285"/>
    </location>
</feature>
<dbReference type="PROSITE" id="PS50850">
    <property type="entry name" value="MFS"/>
    <property type="match status" value="1"/>
</dbReference>
<evidence type="ECO:0000313" key="10">
    <source>
        <dbReference type="Proteomes" id="UP001331761"/>
    </source>
</evidence>
<feature type="region of interest" description="Disordered" evidence="6">
    <location>
        <begin position="1"/>
        <end position="30"/>
    </location>
</feature>
<keyword evidence="5 7" id="KW-0472">Membrane</keyword>
<dbReference type="AlphaFoldDB" id="A0AAN8ER21"/>
<dbReference type="SUPFAM" id="SSF103473">
    <property type="entry name" value="MFS general substrate transporter"/>
    <property type="match status" value="1"/>
</dbReference>
<evidence type="ECO:0000256" key="7">
    <source>
        <dbReference type="SAM" id="Phobius"/>
    </source>
</evidence>
<dbReference type="Pfam" id="PF07690">
    <property type="entry name" value="MFS_1"/>
    <property type="match status" value="1"/>
</dbReference>